<organism evidence="3">
    <name type="scientific">Microvirga ossetica</name>
    <dbReference type="NCBI Taxonomy" id="1882682"/>
    <lineage>
        <taxon>Bacteria</taxon>
        <taxon>Pseudomonadati</taxon>
        <taxon>Pseudomonadota</taxon>
        <taxon>Alphaproteobacteria</taxon>
        <taxon>Hyphomicrobiales</taxon>
        <taxon>Methylobacteriaceae</taxon>
        <taxon>Microvirga</taxon>
    </lineage>
</organism>
<feature type="compositionally biased region" description="Polar residues" evidence="1">
    <location>
        <begin position="959"/>
        <end position="972"/>
    </location>
</feature>
<gene>
    <name evidence="3" type="ORF">BB934_40945</name>
</gene>
<keyword evidence="3" id="KW-0614">Plasmid</keyword>
<evidence type="ECO:0000313" key="3">
    <source>
        <dbReference type="EMBL" id="ANY84557.1"/>
    </source>
</evidence>
<dbReference type="OrthoDB" id="1826980at2"/>
<feature type="compositionally biased region" description="Basic and acidic residues" evidence="1">
    <location>
        <begin position="1240"/>
        <end position="1261"/>
    </location>
</feature>
<name>A0A1B2EXD9_9HYPH</name>
<feature type="region of interest" description="Disordered" evidence="1">
    <location>
        <begin position="1222"/>
        <end position="1261"/>
    </location>
</feature>
<evidence type="ECO:0000256" key="1">
    <source>
        <dbReference type="SAM" id="MobiDB-lite"/>
    </source>
</evidence>
<feature type="domain" description="TrwC relaxase" evidence="2">
    <location>
        <begin position="74"/>
        <end position="364"/>
    </location>
</feature>
<dbReference type="SUPFAM" id="SSF55464">
    <property type="entry name" value="Origin of replication-binding domain, RBD-like"/>
    <property type="match status" value="1"/>
</dbReference>
<dbReference type="Pfam" id="PF08751">
    <property type="entry name" value="TrwC"/>
    <property type="match status" value="1"/>
</dbReference>
<dbReference type="SUPFAM" id="SSF52540">
    <property type="entry name" value="P-loop containing nucleoside triphosphate hydrolases"/>
    <property type="match status" value="1"/>
</dbReference>
<dbReference type="NCBIfam" id="NF041492">
    <property type="entry name" value="MobF"/>
    <property type="match status" value="1"/>
</dbReference>
<dbReference type="Pfam" id="PF13604">
    <property type="entry name" value="AAA_30"/>
    <property type="match status" value="1"/>
</dbReference>
<dbReference type="KEGG" id="moc:BB934_40945"/>
<dbReference type="Gene3D" id="3.40.50.300">
    <property type="entry name" value="P-loop containing nucleotide triphosphate hydrolases"/>
    <property type="match status" value="2"/>
</dbReference>
<sequence length="1261" mass="138401">MMTCTRILTVEYYESMARQIRREAGILSTEASVDDMAAAYAEAEASEKAREGGESYEDVYAAAYDRALGALTQDHVAGRDQVAYYVDNGSGESAGIWWTGRRLSGEMPAFSSTPFRKCSDQGEVDGRILRDLARGRDPGTREPLVRLSGTGVRSVGYDLQCAAPKSVSVLAAFASPEGRSKIFASHDRAVRRALDHALTEGLIVTRVGPQGIHRLPAQEASAAVYRHFTSRAQDPHLHSHAVLLNLCVREDGTTGAIDNRDVLRHLGALAALYRSELASGLRNDFGFESIRDGRNFQVAGVPPDIIKLFSKRRAQIMQAAGEAGFDPSSNRRAAQIAAFGTRDAKDRETPLAMLEQRWANELSNVGWSGVALFRMAAIEAARVRKERDKKGSRLERARILAREAVRELEASGAVFEQRVLLRHLHEAVQCECDANETLAVIRELVVSKQVVRLGSNRSGEVIYSTAAMIEAEKAMLRTALEGRNERDFVSSETLERALSTSPAWPEGHHQAMRHALRRNGVSIISGQTEAENSRIGEALAAVAESCGKEVWRINRIKTDPEATEGMAPAVQAFIRRVKKGDVGLGHHSVVICDEADRVGTSDMAALIDVFSQGDTGTKLILLGDIARPRRDIAGAPMAALARALGVCRTADVQHQRQDWHRSASRDFASGDPVRALEAYDRAGAICWASDRQTALERLVRDYLRTRSASAQSVPGQSIGQAIVTPRRKDVDEINRRVRSAMKSNTLLGEDITVRVIPQGSRDSVALTLAAGDDLLFGEDLQVRGLAIRMGDRARIQRIQGDALDPTLDLVLAPSAAPLTTRVSELIGNREEGLPRIPRLQHGYCLSVRDAEGLVVDDCFVANLRGMGRESISTAMTRHRQNVRLYVDTSRVAVAPDAGLGDITQSGLGTARPPRADRVYSRAKAALVKRAVMDEARASEWKRNPSDFALSVAAFASQSPMHSSGSDLRTSARSNEELFPRSVNSNSTAQSLRDRMVERLSGPHYPPRISKVVSSSHVAARFSSATRHRRAAHQWITLRQGINEHLQVQLGIAPDVLYRFRSHIRTMRDGRPAFAHRDLDGQIIGFEYQGTGTGGEGKDAILGITGEGDLNFTLMGDTHNPTRIYFTQSGGDGLSLYQIDQMPDQALIVSFGGRPSRTVLGRLRELVQRYPDAEKHIASRYGEASGDVFNVIKGEIIDACGGNANLQKRELGVLSTFVNHPINDLAHEPDMGPTEQQQPQEDTRLERDHPRRPIPERERDRF</sequence>
<accession>A0A1B2EXD9</accession>
<dbReference type="Gene3D" id="2.30.30.940">
    <property type="match status" value="1"/>
</dbReference>
<dbReference type="AlphaFoldDB" id="A0A1B2EXD9"/>
<dbReference type="InterPro" id="IPR014862">
    <property type="entry name" value="TrwC"/>
</dbReference>
<geneLocation type="plasmid" evidence="3">
    <name>unnamed2</name>
</geneLocation>
<dbReference type="InterPro" id="IPR027417">
    <property type="entry name" value="P-loop_NTPase"/>
</dbReference>
<protein>
    <recommendedName>
        <fullName evidence="2">TrwC relaxase domain-containing protein</fullName>
    </recommendedName>
</protein>
<feature type="region of interest" description="Disordered" evidence="1">
    <location>
        <begin position="959"/>
        <end position="989"/>
    </location>
</feature>
<evidence type="ECO:0000259" key="2">
    <source>
        <dbReference type="Pfam" id="PF08751"/>
    </source>
</evidence>
<proteinExistence type="predicted"/>
<dbReference type="EMBL" id="CP016619">
    <property type="protein sequence ID" value="ANY84557.1"/>
    <property type="molecule type" value="Genomic_DNA"/>
</dbReference>
<reference evidence="3" key="1">
    <citation type="submission" date="2016-07" db="EMBL/GenBank/DDBJ databases">
        <title>Microvirga ossetica sp. nov. a new species of rhizobia isolated from root nodules of the legume species Vicia alpestris Steven originated from North Ossetia region in the Caucasus.</title>
        <authorList>
            <person name="Safronova V.I."/>
            <person name="Kuznetsova I.G."/>
            <person name="Sazanova A.L."/>
            <person name="Belimov A."/>
            <person name="Andronov E."/>
            <person name="Osledkin Y.S."/>
            <person name="Onishchuk O.P."/>
            <person name="Kurchak O.N."/>
            <person name="Shaposhnikov A.I."/>
            <person name="Willems A."/>
            <person name="Tikhonovich I.A."/>
        </authorList>
    </citation>
    <scope>NUCLEOTIDE SEQUENCE [LARGE SCALE GENOMIC DNA]</scope>
    <source>
        <strain evidence="3">V5/3M</strain>
        <plasmid evidence="3">unnamed2</plasmid>
    </source>
</reference>